<evidence type="ECO:0000259" key="1">
    <source>
        <dbReference type="SMART" id="SM00849"/>
    </source>
</evidence>
<dbReference type="EMBL" id="PCYI01000018">
    <property type="protein sequence ID" value="PIR44859.1"/>
    <property type="molecule type" value="Genomic_DNA"/>
</dbReference>
<dbReference type="AlphaFoldDB" id="A0A2H0RE90"/>
<feature type="domain" description="Metallo-beta-lactamase" evidence="1">
    <location>
        <begin position="7"/>
        <end position="177"/>
    </location>
</feature>
<dbReference type="Gene3D" id="3.60.15.10">
    <property type="entry name" value="Ribonuclease Z/Hydroxyacylglutathione hydrolase-like"/>
    <property type="match status" value="1"/>
</dbReference>
<sequence length="213" mass="23320">MKITKYGHSCLLVEEKGVRLLFDPGEYSKVPDALINLDAIIITHEHKDHFVSEKVASILGRCPDAQVITNGSVGRKLTERGVPFQELLGGRGQGIKIGEVEIEGEGELHALLHQEWPQCANVGYRIAKRFYHPGDSLEMPSFPVEILALPVAGPWTTIGMSVEFAIAVKPKVAIPIHEGILRVPGTVHALPREVLPKHGIDVCILEDNTSVSF</sequence>
<dbReference type="InterPro" id="IPR050114">
    <property type="entry name" value="UPF0173_UPF0282_UlaG_hydrolase"/>
</dbReference>
<keyword evidence="2" id="KW-0378">Hydrolase</keyword>
<comment type="caution">
    <text evidence="2">The sequence shown here is derived from an EMBL/GenBank/DDBJ whole genome shotgun (WGS) entry which is preliminary data.</text>
</comment>
<proteinExistence type="predicted"/>
<dbReference type="InterPro" id="IPR036866">
    <property type="entry name" value="RibonucZ/Hydroxyglut_hydro"/>
</dbReference>
<protein>
    <submittedName>
        <fullName evidence="2">MBL fold metallo-hydrolase</fullName>
    </submittedName>
</protein>
<dbReference type="Proteomes" id="UP000228767">
    <property type="component" value="Unassembled WGS sequence"/>
</dbReference>
<accession>A0A2H0RE90</accession>
<dbReference type="Pfam" id="PF13483">
    <property type="entry name" value="Lactamase_B_3"/>
    <property type="match status" value="1"/>
</dbReference>
<dbReference type="PANTHER" id="PTHR43546">
    <property type="entry name" value="UPF0173 METAL-DEPENDENT HYDROLASE MJ1163-RELATED"/>
    <property type="match status" value="1"/>
</dbReference>
<name>A0A2H0RE90_9BACT</name>
<dbReference type="SMART" id="SM00849">
    <property type="entry name" value="Lactamase_B"/>
    <property type="match status" value="1"/>
</dbReference>
<reference evidence="2 3" key="1">
    <citation type="submission" date="2017-09" db="EMBL/GenBank/DDBJ databases">
        <title>Depth-based differentiation of microbial function through sediment-hosted aquifers and enrichment of novel symbionts in the deep terrestrial subsurface.</title>
        <authorList>
            <person name="Probst A.J."/>
            <person name="Ladd B."/>
            <person name="Jarett J.K."/>
            <person name="Geller-Mcgrath D.E."/>
            <person name="Sieber C.M."/>
            <person name="Emerson J.B."/>
            <person name="Anantharaman K."/>
            <person name="Thomas B.C."/>
            <person name="Malmstrom R."/>
            <person name="Stieglmeier M."/>
            <person name="Klingl A."/>
            <person name="Woyke T."/>
            <person name="Ryan C.M."/>
            <person name="Banfield J.F."/>
        </authorList>
    </citation>
    <scope>NUCLEOTIDE SEQUENCE [LARGE SCALE GENOMIC DNA]</scope>
    <source>
        <strain evidence="2">CG10_big_fil_rev_8_21_14_0_10_51_16</strain>
    </source>
</reference>
<dbReference type="GO" id="GO:0016787">
    <property type="term" value="F:hydrolase activity"/>
    <property type="evidence" value="ECO:0007669"/>
    <property type="project" value="UniProtKB-KW"/>
</dbReference>
<organism evidence="2 3">
    <name type="scientific">Candidatus Vogelbacteria bacterium CG10_big_fil_rev_8_21_14_0_10_51_16</name>
    <dbReference type="NCBI Taxonomy" id="1975045"/>
    <lineage>
        <taxon>Bacteria</taxon>
        <taxon>Candidatus Vogeliibacteriota</taxon>
    </lineage>
</organism>
<evidence type="ECO:0000313" key="3">
    <source>
        <dbReference type="Proteomes" id="UP000228767"/>
    </source>
</evidence>
<evidence type="ECO:0000313" key="2">
    <source>
        <dbReference type="EMBL" id="PIR44859.1"/>
    </source>
</evidence>
<dbReference type="InterPro" id="IPR001279">
    <property type="entry name" value="Metallo-B-lactamas"/>
</dbReference>
<dbReference type="SUPFAM" id="SSF56281">
    <property type="entry name" value="Metallo-hydrolase/oxidoreductase"/>
    <property type="match status" value="1"/>
</dbReference>
<dbReference type="PANTHER" id="PTHR43546:SF3">
    <property type="entry name" value="UPF0173 METAL-DEPENDENT HYDROLASE MJ1163"/>
    <property type="match status" value="1"/>
</dbReference>
<gene>
    <name evidence="2" type="ORF">COV10_02445</name>
</gene>